<evidence type="ECO:0000259" key="2">
    <source>
        <dbReference type="Pfam" id="PF09588"/>
    </source>
</evidence>
<dbReference type="Pfam" id="PF09588">
    <property type="entry name" value="YqaJ"/>
    <property type="match status" value="1"/>
</dbReference>
<dbReference type="PANTHER" id="PTHR46609">
    <property type="entry name" value="EXONUCLEASE, PHAGE-TYPE/RECB, C-TERMINAL DOMAIN-CONTAINING PROTEIN"/>
    <property type="match status" value="1"/>
</dbReference>
<dbReference type="GO" id="GO:0006281">
    <property type="term" value="P:DNA repair"/>
    <property type="evidence" value="ECO:0007669"/>
    <property type="project" value="UniProtKB-ARBA"/>
</dbReference>
<dbReference type="Proteomes" id="UP000289886">
    <property type="component" value="Unassembled WGS sequence"/>
</dbReference>
<dbReference type="InterPro" id="IPR051703">
    <property type="entry name" value="NF-kappa-B_Signaling_Reg"/>
</dbReference>
<feature type="compositionally biased region" description="Basic and acidic residues" evidence="1">
    <location>
        <begin position="135"/>
        <end position="144"/>
    </location>
</feature>
<dbReference type="PANTHER" id="PTHR46609:SF8">
    <property type="entry name" value="YQAJ VIRAL RECOMBINASE DOMAIN-CONTAINING PROTEIN"/>
    <property type="match status" value="1"/>
</dbReference>
<dbReference type="InterPro" id="IPR019080">
    <property type="entry name" value="YqaJ_viral_recombinase"/>
</dbReference>
<dbReference type="InterPro" id="IPR011335">
    <property type="entry name" value="Restrct_endonuc-II-like"/>
</dbReference>
<dbReference type="OrthoDB" id="6155932at2759"/>
<dbReference type="EMBL" id="SCEB01215488">
    <property type="protein sequence ID" value="RXM29298.1"/>
    <property type="molecule type" value="Genomic_DNA"/>
</dbReference>
<reference evidence="3 4" key="1">
    <citation type="submission" date="2019-01" db="EMBL/GenBank/DDBJ databases">
        <title>Draft Genome and Complete Hox-Cluster Characterization of the Sterlet Sturgeon (Acipenser ruthenus).</title>
        <authorList>
            <person name="Wei Q."/>
        </authorList>
    </citation>
    <scope>NUCLEOTIDE SEQUENCE [LARGE SCALE GENOMIC DNA]</scope>
    <source>
        <strain evidence="3">WHYD16114868_AA</strain>
        <tissue evidence="3">Blood</tissue>
    </source>
</reference>
<protein>
    <recommendedName>
        <fullName evidence="2">YqaJ viral recombinase domain-containing protein</fullName>
    </recommendedName>
</protein>
<name>A0A444U2B3_ACIRT</name>
<dbReference type="Gene3D" id="3.90.320.10">
    <property type="match status" value="1"/>
</dbReference>
<sequence>MARPKKGSSCAVPTQSSPKKGSPAPATKPCSPGASSSRVQKEPKRPAPRPRTSSTEPQGAQASRTPARSRSVPPQPGRPPVSDVKTPASGPPLGRAVQDRSRAASASQNQSSYARRATTRRSESESEGTSRYARNRTDETRRGGDGTAQSKPAKTSTKQTSPQTSRARSPPVPQGAMGKIDQEKLAAIEVETRGQRENPEWFKQRRNRITASAAHKIANCRFVNGRSQEVPQSYLRSVVSSGSSVKTAAMTWGIEHELAAALRYQELKSRALGRKVLVQDCGLFIHPDKHWLAASPDGVVVDAHTGEMLGSLEIKCPFKHRDSTIKKACEDKTFCLQREPGGAYSLKRSHAYYTQVQCQLAVLGLRRADFVVYTSRDMAITPVDFDPEFWDRTEDKLEKFYTSAVQPFLAQQNPALSREE</sequence>
<accession>A0A444U2B3</accession>
<organism evidence="3 4">
    <name type="scientific">Acipenser ruthenus</name>
    <name type="common">Sterlet sturgeon</name>
    <dbReference type="NCBI Taxonomy" id="7906"/>
    <lineage>
        <taxon>Eukaryota</taxon>
        <taxon>Metazoa</taxon>
        <taxon>Chordata</taxon>
        <taxon>Craniata</taxon>
        <taxon>Vertebrata</taxon>
        <taxon>Euteleostomi</taxon>
        <taxon>Actinopterygii</taxon>
        <taxon>Chondrostei</taxon>
        <taxon>Acipenseriformes</taxon>
        <taxon>Acipenseridae</taxon>
        <taxon>Acipenser</taxon>
    </lineage>
</organism>
<dbReference type="CDD" id="cd22343">
    <property type="entry name" value="PDDEXK_lambda_exonuclease-like"/>
    <property type="match status" value="1"/>
</dbReference>
<dbReference type="AlphaFoldDB" id="A0A444U2B3"/>
<dbReference type="SUPFAM" id="SSF52980">
    <property type="entry name" value="Restriction endonuclease-like"/>
    <property type="match status" value="1"/>
</dbReference>
<gene>
    <name evidence="3" type="ORF">EOD39_8933</name>
</gene>
<feature type="domain" description="YqaJ viral recombinase" evidence="2">
    <location>
        <begin position="200"/>
        <end position="364"/>
    </location>
</feature>
<evidence type="ECO:0000313" key="3">
    <source>
        <dbReference type="EMBL" id="RXM29298.1"/>
    </source>
</evidence>
<dbReference type="InterPro" id="IPR011604">
    <property type="entry name" value="PDDEXK-like_dom_sf"/>
</dbReference>
<evidence type="ECO:0000256" key="1">
    <source>
        <dbReference type="SAM" id="MobiDB-lite"/>
    </source>
</evidence>
<feature type="compositionally biased region" description="Low complexity" evidence="1">
    <location>
        <begin position="103"/>
        <end position="116"/>
    </location>
</feature>
<keyword evidence="4" id="KW-1185">Reference proteome</keyword>
<feature type="compositionally biased region" description="Polar residues" evidence="1">
    <location>
        <begin position="51"/>
        <end position="68"/>
    </location>
</feature>
<comment type="caution">
    <text evidence="3">The sequence shown here is derived from an EMBL/GenBank/DDBJ whole genome shotgun (WGS) entry which is preliminary data.</text>
</comment>
<evidence type="ECO:0000313" key="4">
    <source>
        <dbReference type="Proteomes" id="UP000289886"/>
    </source>
</evidence>
<feature type="region of interest" description="Disordered" evidence="1">
    <location>
        <begin position="1"/>
        <end position="180"/>
    </location>
</feature>
<proteinExistence type="predicted"/>
<feature type="compositionally biased region" description="Low complexity" evidence="1">
    <location>
        <begin position="154"/>
        <end position="165"/>
    </location>
</feature>